<proteinExistence type="predicted"/>
<gene>
    <name evidence="2" type="ORF">GQ607_014870</name>
</gene>
<feature type="region of interest" description="Disordered" evidence="1">
    <location>
        <begin position="50"/>
        <end position="71"/>
    </location>
</feature>
<evidence type="ECO:0000256" key="1">
    <source>
        <dbReference type="SAM" id="MobiDB-lite"/>
    </source>
</evidence>
<dbReference type="EMBL" id="WOWK01000120">
    <property type="protein sequence ID" value="KAF0317953.1"/>
    <property type="molecule type" value="Genomic_DNA"/>
</dbReference>
<keyword evidence="3" id="KW-1185">Reference proteome</keyword>
<evidence type="ECO:0000313" key="2">
    <source>
        <dbReference type="EMBL" id="KAF0317953.1"/>
    </source>
</evidence>
<name>A0A8H3VYT7_9PEZI</name>
<reference evidence="2 3" key="1">
    <citation type="submission" date="2019-12" db="EMBL/GenBank/DDBJ databases">
        <title>A genome sequence resource for the geographically widespread anthracnose pathogen Colletotrichum asianum.</title>
        <authorList>
            <person name="Meng Y."/>
        </authorList>
    </citation>
    <scope>NUCLEOTIDE SEQUENCE [LARGE SCALE GENOMIC DNA]</scope>
    <source>
        <strain evidence="2 3">ICMP 18580</strain>
    </source>
</reference>
<dbReference type="AlphaFoldDB" id="A0A8H3VYT7"/>
<organism evidence="2 3">
    <name type="scientific">Colletotrichum asianum</name>
    <dbReference type="NCBI Taxonomy" id="702518"/>
    <lineage>
        <taxon>Eukaryota</taxon>
        <taxon>Fungi</taxon>
        <taxon>Dikarya</taxon>
        <taxon>Ascomycota</taxon>
        <taxon>Pezizomycotina</taxon>
        <taxon>Sordariomycetes</taxon>
        <taxon>Hypocreomycetidae</taxon>
        <taxon>Glomerellales</taxon>
        <taxon>Glomerellaceae</taxon>
        <taxon>Colletotrichum</taxon>
        <taxon>Colletotrichum gloeosporioides species complex</taxon>
    </lineage>
</organism>
<dbReference type="Proteomes" id="UP000434172">
    <property type="component" value="Unassembled WGS sequence"/>
</dbReference>
<evidence type="ECO:0000313" key="3">
    <source>
        <dbReference type="Proteomes" id="UP000434172"/>
    </source>
</evidence>
<sequence>MICEALAREISHQEVINLFIASYARTAQAMAVVAAAVHLHRRKLSALPLKKHGATTRMDAKAAPPQTITKA</sequence>
<comment type="caution">
    <text evidence="2">The sequence shown here is derived from an EMBL/GenBank/DDBJ whole genome shotgun (WGS) entry which is preliminary data.</text>
</comment>
<protein>
    <submittedName>
        <fullName evidence="2">2-isopropylmalate synthase</fullName>
    </submittedName>
</protein>
<accession>A0A8H3VYT7</accession>